<accession>A0A2T0UL70</accession>
<evidence type="ECO:0000256" key="1">
    <source>
        <dbReference type="SAM" id="Phobius"/>
    </source>
</evidence>
<keyword evidence="3" id="KW-1185">Reference proteome</keyword>
<dbReference type="EMBL" id="PVTJ01000005">
    <property type="protein sequence ID" value="PRY58683.1"/>
    <property type="molecule type" value="Genomic_DNA"/>
</dbReference>
<gene>
    <name evidence="2" type="ORF">B0I28_105398</name>
</gene>
<keyword evidence="1" id="KW-1133">Transmembrane helix</keyword>
<comment type="caution">
    <text evidence="2">The sequence shown here is derived from an EMBL/GenBank/DDBJ whole genome shotgun (WGS) entry which is preliminary data.</text>
</comment>
<protein>
    <submittedName>
        <fullName evidence="2">Uncharacterized protein</fullName>
    </submittedName>
</protein>
<dbReference type="Proteomes" id="UP000238176">
    <property type="component" value="Unassembled WGS sequence"/>
</dbReference>
<dbReference type="AlphaFoldDB" id="A0A2T0UL70"/>
<sequence length="120" mass="12703">MHTFKKTAMWTGIVLTGLCGIVLLGGGKITSGALLIVTAFTMALLVGRSPVPAWLRVVLICAVFALVIANISTTEIPDPSDPIAMGCGEELAFDYEPSGFKFLDQVVRIFNSFLAEAAPS</sequence>
<proteinExistence type="predicted"/>
<organism evidence="2 3">
    <name type="scientific">Glycomyces artemisiae</name>
    <dbReference type="NCBI Taxonomy" id="1076443"/>
    <lineage>
        <taxon>Bacteria</taxon>
        <taxon>Bacillati</taxon>
        <taxon>Actinomycetota</taxon>
        <taxon>Actinomycetes</taxon>
        <taxon>Glycomycetales</taxon>
        <taxon>Glycomycetaceae</taxon>
        <taxon>Glycomyces</taxon>
    </lineage>
</organism>
<dbReference type="OrthoDB" id="5195003at2"/>
<evidence type="ECO:0000313" key="2">
    <source>
        <dbReference type="EMBL" id="PRY58683.1"/>
    </source>
</evidence>
<feature type="transmembrane region" description="Helical" evidence="1">
    <location>
        <begin position="29"/>
        <end position="46"/>
    </location>
</feature>
<name>A0A2T0UL70_9ACTN</name>
<keyword evidence="1" id="KW-0812">Transmembrane</keyword>
<keyword evidence="1" id="KW-0472">Membrane</keyword>
<evidence type="ECO:0000313" key="3">
    <source>
        <dbReference type="Proteomes" id="UP000238176"/>
    </source>
</evidence>
<dbReference type="RefSeq" id="WP_106364741.1">
    <property type="nucleotide sequence ID" value="NZ_PVTJ01000005.1"/>
</dbReference>
<reference evidence="2 3" key="1">
    <citation type="submission" date="2018-03" db="EMBL/GenBank/DDBJ databases">
        <title>Genomic Encyclopedia of Type Strains, Phase III (KMG-III): the genomes of soil and plant-associated and newly described type strains.</title>
        <authorList>
            <person name="Whitman W."/>
        </authorList>
    </citation>
    <scope>NUCLEOTIDE SEQUENCE [LARGE SCALE GENOMIC DNA]</scope>
    <source>
        <strain evidence="2 3">CGMCC 4.7067</strain>
    </source>
</reference>
<feature type="transmembrane region" description="Helical" evidence="1">
    <location>
        <begin position="53"/>
        <end position="72"/>
    </location>
</feature>
<feature type="transmembrane region" description="Helical" evidence="1">
    <location>
        <begin position="7"/>
        <end position="23"/>
    </location>
</feature>